<feature type="domain" description="4'-phosphopantetheinyl transferase N-terminal" evidence="4">
    <location>
        <begin position="48"/>
        <end position="128"/>
    </location>
</feature>
<evidence type="ECO:0000256" key="2">
    <source>
        <dbReference type="ARBA" id="ARBA00022679"/>
    </source>
</evidence>
<dbReference type="GO" id="GO:0008897">
    <property type="term" value="F:holo-[acyl-carrier-protein] synthase activity"/>
    <property type="evidence" value="ECO:0007669"/>
    <property type="project" value="InterPro"/>
</dbReference>
<evidence type="ECO:0000313" key="5">
    <source>
        <dbReference type="EMBL" id="AYL95863.1"/>
    </source>
</evidence>
<dbReference type="InterPro" id="IPR037143">
    <property type="entry name" value="4-PPantetheinyl_Trfase_dom_sf"/>
</dbReference>
<proteinExistence type="inferred from homology"/>
<protein>
    <submittedName>
        <fullName evidence="5">4'-phosphopantetheinyl transferase superfamily protein</fullName>
    </submittedName>
</protein>
<gene>
    <name evidence="5" type="ORF">HYN43_011435</name>
</gene>
<dbReference type="SUPFAM" id="SSF56214">
    <property type="entry name" value="4'-phosphopantetheinyl transferase"/>
    <property type="match status" value="2"/>
</dbReference>
<evidence type="ECO:0000259" key="4">
    <source>
        <dbReference type="Pfam" id="PF22624"/>
    </source>
</evidence>
<dbReference type="EMBL" id="CP032869">
    <property type="protein sequence ID" value="AYL95863.1"/>
    <property type="molecule type" value="Genomic_DNA"/>
</dbReference>
<dbReference type="GO" id="GO:0019878">
    <property type="term" value="P:lysine biosynthetic process via aminoadipic acid"/>
    <property type="evidence" value="ECO:0007669"/>
    <property type="project" value="TreeGrafter"/>
</dbReference>
<dbReference type="RefSeq" id="WP_119409473.1">
    <property type="nucleotide sequence ID" value="NZ_CP032869.1"/>
</dbReference>
<dbReference type="Pfam" id="PF22624">
    <property type="entry name" value="AASDHPPT_N"/>
    <property type="match status" value="1"/>
</dbReference>
<dbReference type="Pfam" id="PF01648">
    <property type="entry name" value="ACPS"/>
    <property type="match status" value="1"/>
</dbReference>
<dbReference type="KEGG" id="muh:HYN43_011435"/>
<feature type="domain" description="4'-phosphopantetheinyl transferase" evidence="3">
    <location>
        <begin position="131"/>
        <end position="196"/>
    </location>
</feature>
<accession>A0A494VWL5</accession>
<dbReference type="OrthoDB" id="9808281at2"/>
<evidence type="ECO:0000313" key="6">
    <source>
        <dbReference type="Proteomes" id="UP000270046"/>
    </source>
</evidence>
<dbReference type="PANTHER" id="PTHR12215">
    <property type="entry name" value="PHOSPHOPANTETHEINE TRANSFERASE"/>
    <property type="match status" value="1"/>
</dbReference>
<dbReference type="InterPro" id="IPR008278">
    <property type="entry name" value="4-PPantetheinyl_Trfase_dom"/>
</dbReference>
<dbReference type="Gene3D" id="3.90.470.20">
    <property type="entry name" value="4'-phosphopantetheinyl transferase domain"/>
    <property type="match status" value="2"/>
</dbReference>
<reference evidence="5 6" key="1">
    <citation type="submission" date="2018-10" db="EMBL/GenBank/DDBJ databases">
        <title>Genome sequencing of Mucilaginibacter sp. HYN0043.</title>
        <authorList>
            <person name="Kim M."/>
            <person name="Yi H."/>
        </authorList>
    </citation>
    <scope>NUCLEOTIDE SEQUENCE [LARGE SCALE GENOMIC DNA]</scope>
    <source>
        <strain evidence="5 6">HYN0043</strain>
    </source>
</reference>
<keyword evidence="2 5" id="KW-0808">Transferase</keyword>
<comment type="similarity">
    <text evidence="1">Belongs to the P-Pant transferase superfamily. Gsp/Sfp/HetI/AcpT family.</text>
</comment>
<evidence type="ECO:0000259" key="3">
    <source>
        <dbReference type="Pfam" id="PF01648"/>
    </source>
</evidence>
<sequence length="250" mass="28745">MAGITVDIRYLDVVNWQQDTGCSFNLTDDIDVWRISLEANLHLIPRFLPILEPDEIERASRYYQEKDRNRFAISRAVLRVILGRYINQPARDIRFGIGLNKKPFLANFDKPINYNISHSDKWALIAVSKKPIGVDTEKIDPVFAYADILPDHFNKEETNYIEQNQSHRRFCLLWTRKEATTKLTGQGLDERLKAIPSLNHKHLIANNIINSSKDIALASFELDAGNLATVAYEADNDSELKFWDINLTSI</sequence>
<dbReference type="Proteomes" id="UP000270046">
    <property type="component" value="Chromosome"/>
</dbReference>
<dbReference type="GO" id="GO:0005829">
    <property type="term" value="C:cytosol"/>
    <property type="evidence" value="ECO:0007669"/>
    <property type="project" value="TreeGrafter"/>
</dbReference>
<dbReference type="InterPro" id="IPR055066">
    <property type="entry name" value="AASDHPPT_N"/>
</dbReference>
<evidence type="ECO:0000256" key="1">
    <source>
        <dbReference type="ARBA" id="ARBA00010990"/>
    </source>
</evidence>
<organism evidence="5 6">
    <name type="scientific">Mucilaginibacter celer</name>
    <dbReference type="NCBI Taxonomy" id="2305508"/>
    <lineage>
        <taxon>Bacteria</taxon>
        <taxon>Pseudomonadati</taxon>
        <taxon>Bacteroidota</taxon>
        <taxon>Sphingobacteriia</taxon>
        <taxon>Sphingobacteriales</taxon>
        <taxon>Sphingobacteriaceae</taxon>
        <taxon>Mucilaginibacter</taxon>
    </lineage>
</organism>
<dbReference type="PANTHER" id="PTHR12215:SF10">
    <property type="entry name" value="L-AMINOADIPATE-SEMIALDEHYDE DEHYDROGENASE-PHOSPHOPANTETHEINYL TRANSFERASE"/>
    <property type="match status" value="1"/>
</dbReference>
<dbReference type="AlphaFoldDB" id="A0A494VWL5"/>
<keyword evidence="6" id="KW-1185">Reference proteome</keyword>
<name>A0A494VWL5_9SPHI</name>
<dbReference type="InterPro" id="IPR050559">
    <property type="entry name" value="P-Pant_transferase_sf"/>
</dbReference>
<dbReference type="GO" id="GO:0000287">
    <property type="term" value="F:magnesium ion binding"/>
    <property type="evidence" value="ECO:0007669"/>
    <property type="project" value="InterPro"/>
</dbReference>